<evidence type="ECO:0008006" key="4">
    <source>
        <dbReference type="Google" id="ProtNLM"/>
    </source>
</evidence>
<comment type="caution">
    <text evidence="2">The sequence shown here is derived from an EMBL/GenBank/DDBJ whole genome shotgun (WGS) entry which is preliminary data.</text>
</comment>
<organism evidence="2 3">
    <name type="scientific">Streptacidiphilus monticola</name>
    <dbReference type="NCBI Taxonomy" id="2161674"/>
    <lineage>
        <taxon>Bacteria</taxon>
        <taxon>Bacillati</taxon>
        <taxon>Actinomycetota</taxon>
        <taxon>Actinomycetes</taxon>
        <taxon>Kitasatosporales</taxon>
        <taxon>Streptomycetaceae</taxon>
        <taxon>Streptacidiphilus</taxon>
    </lineage>
</organism>
<reference evidence="3" key="1">
    <citation type="journal article" date="2019" name="Int. J. Syst. Evol. Microbiol.">
        <title>The Global Catalogue of Microorganisms (GCM) 10K type strain sequencing project: providing services to taxonomists for standard genome sequencing and annotation.</title>
        <authorList>
            <consortium name="The Broad Institute Genomics Platform"/>
            <consortium name="The Broad Institute Genome Sequencing Center for Infectious Disease"/>
            <person name="Wu L."/>
            <person name="Ma J."/>
        </authorList>
    </citation>
    <scope>NUCLEOTIDE SEQUENCE [LARGE SCALE GENOMIC DNA]</scope>
    <source>
        <strain evidence="3">JCM 4816</strain>
    </source>
</reference>
<evidence type="ECO:0000313" key="3">
    <source>
        <dbReference type="Proteomes" id="UP001596174"/>
    </source>
</evidence>
<dbReference type="Proteomes" id="UP001596174">
    <property type="component" value="Unassembled WGS sequence"/>
</dbReference>
<evidence type="ECO:0000256" key="1">
    <source>
        <dbReference type="SAM" id="MobiDB-lite"/>
    </source>
</evidence>
<feature type="compositionally biased region" description="Pro residues" evidence="1">
    <location>
        <begin position="39"/>
        <end position="55"/>
    </location>
</feature>
<feature type="region of interest" description="Disordered" evidence="1">
    <location>
        <begin position="31"/>
        <end position="60"/>
    </location>
</feature>
<keyword evidence="3" id="KW-1185">Reference proteome</keyword>
<evidence type="ECO:0000313" key="2">
    <source>
        <dbReference type="EMBL" id="MFC5910367.1"/>
    </source>
</evidence>
<accession>A0ABW1G9Z2</accession>
<name>A0ABW1G9Z2_9ACTN</name>
<proteinExistence type="predicted"/>
<gene>
    <name evidence="2" type="ORF">ACFP3V_24490</name>
</gene>
<protein>
    <recommendedName>
        <fullName evidence="4">Septum formation-related domain-containing protein</fullName>
    </recommendedName>
</protein>
<dbReference type="RefSeq" id="WP_380587408.1">
    <property type="nucleotide sequence ID" value="NZ_JBHSQJ010000113.1"/>
</dbReference>
<dbReference type="EMBL" id="JBHSQJ010000113">
    <property type="protein sequence ID" value="MFC5910367.1"/>
    <property type="molecule type" value="Genomic_DNA"/>
</dbReference>
<sequence length="178" mass="18561">MTASIRRRPLALVLLALLLVAAVVVLLRPGGAKPRSRALPPPPSPTSASPSPSPSHHPNTFDYVDLGPGDCFDAPQFSAGLTKVVKKPCTGPHDAEVTGLTSLPPGLHGEGEMLAQALPLCRPVTQPVYDRLTMDKRVLTSAALYPDAAAYANGRRTLTCALGAADARSGKKLTAPLN</sequence>